<dbReference type="Pfam" id="PF07690">
    <property type="entry name" value="MFS_1"/>
    <property type="match status" value="1"/>
</dbReference>
<dbReference type="GO" id="GO:0005886">
    <property type="term" value="C:plasma membrane"/>
    <property type="evidence" value="ECO:0007669"/>
    <property type="project" value="UniProtKB-SubCell"/>
</dbReference>
<dbReference type="InterPro" id="IPR011701">
    <property type="entry name" value="MFS"/>
</dbReference>
<reference evidence="8" key="1">
    <citation type="submission" date="2020-02" db="EMBL/GenBank/DDBJ databases">
        <authorList>
            <person name="Meier V. D."/>
        </authorList>
    </citation>
    <scope>NUCLEOTIDE SEQUENCE</scope>
    <source>
        <strain evidence="8">AVDCRST_MAG55</strain>
    </source>
</reference>
<evidence type="ECO:0000256" key="2">
    <source>
        <dbReference type="ARBA" id="ARBA00022475"/>
    </source>
</evidence>
<feature type="transmembrane region" description="Helical" evidence="6">
    <location>
        <begin position="371"/>
        <end position="390"/>
    </location>
</feature>
<feature type="transmembrane region" description="Helical" evidence="6">
    <location>
        <begin position="109"/>
        <end position="131"/>
    </location>
</feature>
<dbReference type="EMBL" id="CADCUZ010000077">
    <property type="protein sequence ID" value="CAA9417824.1"/>
    <property type="molecule type" value="Genomic_DNA"/>
</dbReference>
<evidence type="ECO:0000256" key="3">
    <source>
        <dbReference type="ARBA" id="ARBA00022692"/>
    </source>
</evidence>
<protein>
    <recommendedName>
        <fullName evidence="7">Major facilitator superfamily (MFS) profile domain-containing protein</fullName>
    </recommendedName>
</protein>
<dbReference type="SUPFAM" id="SSF103473">
    <property type="entry name" value="MFS general substrate transporter"/>
    <property type="match status" value="1"/>
</dbReference>
<evidence type="ECO:0000256" key="5">
    <source>
        <dbReference type="ARBA" id="ARBA00023136"/>
    </source>
</evidence>
<gene>
    <name evidence="8" type="ORF">AVDCRST_MAG55-1792</name>
</gene>
<feature type="transmembrane region" description="Helical" evidence="6">
    <location>
        <begin position="305"/>
        <end position="326"/>
    </location>
</feature>
<feature type="transmembrane region" description="Helical" evidence="6">
    <location>
        <begin position="84"/>
        <end position="103"/>
    </location>
</feature>
<feature type="transmembrane region" description="Helical" evidence="6">
    <location>
        <begin position="249"/>
        <end position="269"/>
    </location>
</feature>
<dbReference type="GO" id="GO:0022857">
    <property type="term" value="F:transmembrane transporter activity"/>
    <property type="evidence" value="ECO:0007669"/>
    <property type="project" value="InterPro"/>
</dbReference>
<dbReference type="PANTHER" id="PTHR43124:SF3">
    <property type="entry name" value="CHLORAMPHENICOL EFFLUX PUMP RV0191"/>
    <property type="match status" value="1"/>
</dbReference>
<feature type="transmembrane region" description="Helical" evidence="6">
    <location>
        <begin position="281"/>
        <end position="299"/>
    </location>
</feature>
<keyword evidence="2" id="KW-1003">Cell membrane</keyword>
<accession>A0A6J4PRF9</accession>
<evidence type="ECO:0000256" key="4">
    <source>
        <dbReference type="ARBA" id="ARBA00022989"/>
    </source>
</evidence>
<feature type="transmembrane region" description="Helical" evidence="6">
    <location>
        <begin position="173"/>
        <end position="192"/>
    </location>
</feature>
<feature type="transmembrane region" description="Helical" evidence="6">
    <location>
        <begin position="40"/>
        <end position="64"/>
    </location>
</feature>
<evidence type="ECO:0000259" key="7">
    <source>
        <dbReference type="PROSITE" id="PS50850"/>
    </source>
</evidence>
<proteinExistence type="predicted"/>
<evidence type="ECO:0000256" key="1">
    <source>
        <dbReference type="ARBA" id="ARBA00004651"/>
    </source>
</evidence>
<organism evidence="8">
    <name type="scientific">uncultured Rubrobacteraceae bacterium</name>
    <dbReference type="NCBI Taxonomy" id="349277"/>
    <lineage>
        <taxon>Bacteria</taxon>
        <taxon>Bacillati</taxon>
        <taxon>Actinomycetota</taxon>
        <taxon>Rubrobacteria</taxon>
        <taxon>Rubrobacterales</taxon>
        <taxon>Rubrobacteraceae</taxon>
        <taxon>environmental samples</taxon>
    </lineage>
</organism>
<dbReference type="InterPro" id="IPR050189">
    <property type="entry name" value="MFS_Efflux_Transporters"/>
</dbReference>
<dbReference type="PANTHER" id="PTHR43124">
    <property type="entry name" value="PURINE EFFLUX PUMP PBUE"/>
    <property type="match status" value="1"/>
</dbReference>
<dbReference type="Gene3D" id="1.20.1250.20">
    <property type="entry name" value="MFS general substrate transporter like domains"/>
    <property type="match status" value="1"/>
</dbReference>
<keyword evidence="5 6" id="KW-0472">Membrane</keyword>
<keyword evidence="3 6" id="KW-0812">Transmembrane</keyword>
<dbReference type="InterPro" id="IPR036259">
    <property type="entry name" value="MFS_trans_sf"/>
</dbReference>
<comment type="subcellular location">
    <subcellularLocation>
        <location evidence="1">Cell membrane</location>
        <topology evidence="1">Multi-pass membrane protein</topology>
    </subcellularLocation>
</comment>
<evidence type="ECO:0000256" key="6">
    <source>
        <dbReference type="SAM" id="Phobius"/>
    </source>
</evidence>
<dbReference type="PROSITE" id="PS50850">
    <property type="entry name" value="MFS"/>
    <property type="match status" value="1"/>
</dbReference>
<evidence type="ECO:0000313" key="8">
    <source>
        <dbReference type="EMBL" id="CAA9417824.1"/>
    </source>
</evidence>
<feature type="transmembrane region" description="Helical" evidence="6">
    <location>
        <begin position="143"/>
        <end position="167"/>
    </location>
</feature>
<keyword evidence="4 6" id="KW-1133">Transmembrane helix</keyword>
<dbReference type="InterPro" id="IPR020846">
    <property type="entry name" value="MFS_dom"/>
</dbReference>
<name>A0A6J4PRF9_9ACTN</name>
<dbReference type="AlphaFoldDB" id="A0A6J4PRF9"/>
<feature type="domain" description="Major facilitator superfamily (MFS) profile" evidence="7">
    <location>
        <begin position="19"/>
        <end position="395"/>
    </location>
</feature>
<feature type="transmembrane region" description="Helical" evidence="6">
    <location>
        <begin position="213"/>
        <end position="237"/>
    </location>
</feature>
<feature type="transmembrane region" description="Helical" evidence="6">
    <location>
        <begin position="338"/>
        <end position="359"/>
    </location>
</feature>
<sequence>MDEAGGTIGGPTPEKPRGGLLLLQLAAFFSSFDRFVVAPMLVTIAAALGASLAEVTAMASLYYLLYGGMQPVWGMLSDRLGRVLVVRLTLFGAMVTGVLSALAPNLTTLVAARALVGGLFAAVIPAALVYVGDTIGMGFRQKALADLMAASAVGTALAAVLGGLAAYLDAWRLAFAAPALASGVLALLLARLPEPEGFAPEEREGPLVQLGRVLGRPWAVAVVGIAMVEGAVILGFLTFLAPSLENDGFSPAVAGLAVGLYGLAVLGWTRAVKLVSDRLGPAALILIGGGMLALGYASGAVGQSLVSVAIAAVFVGGGFAFMHSTLQTWATEVAPEARATVISLFAAALFAGSGVATMAAAPLAEIGSFDLLFGLAAIVAVPLGLFAALARHRYAGCRP</sequence>